<evidence type="ECO:0000313" key="3">
    <source>
        <dbReference type="EMBL" id="KAA2376306.1"/>
    </source>
</evidence>
<evidence type="ECO:0000313" key="4">
    <source>
        <dbReference type="Proteomes" id="UP000322940"/>
    </source>
</evidence>
<dbReference type="AlphaFoldDB" id="A0A5B3GS97"/>
<dbReference type="Proteomes" id="UP000322940">
    <property type="component" value="Unassembled WGS sequence"/>
</dbReference>
<evidence type="ECO:0000256" key="2">
    <source>
        <dbReference type="SAM" id="Phobius"/>
    </source>
</evidence>
<organism evidence="3 4">
    <name type="scientific">Alistipes onderdonkii</name>
    <dbReference type="NCBI Taxonomy" id="328813"/>
    <lineage>
        <taxon>Bacteria</taxon>
        <taxon>Pseudomonadati</taxon>
        <taxon>Bacteroidota</taxon>
        <taxon>Bacteroidia</taxon>
        <taxon>Bacteroidales</taxon>
        <taxon>Rikenellaceae</taxon>
        <taxon>Alistipes</taxon>
    </lineage>
</organism>
<keyword evidence="2" id="KW-0812">Transmembrane</keyword>
<name>A0A5B3GS97_9BACT</name>
<comment type="caution">
    <text evidence="3">The sequence shown here is derived from an EMBL/GenBank/DDBJ whole genome shotgun (WGS) entry which is preliminary data.</text>
</comment>
<protein>
    <recommendedName>
        <fullName evidence="5">Lipoprotein</fullName>
    </recommendedName>
</protein>
<feature type="region of interest" description="Disordered" evidence="1">
    <location>
        <begin position="69"/>
        <end position="159"/>
    </location>
</feature>
<dbReference type="RefSeq" id="WP_015545798.1">
    <property type="nucleotide sequence ID" value="NZ_JADMRE010000015.1"/>
</dbReference>
<feature type="region of interest" description="Disordered" evidence="1">
    <location>
        <begin position="30"/>
        <end position="55"/>
    </location>
</feature>
<feature type="compositionally biased region" description="Basic and acidic residues" evidence="1">
    <location>
        <begin position="139"/>
        <end position="159"/>
    </location>
</feature>
<keyword evidence="2" id="KW-1133">Transmembrane helix</keyword>
<sequence>MKTRTFIAILWGIAAVSFIGCSTPRKLAGSTKETAKTEEKRNETTAAEFRRTVDNTKTEGVEVTYTKIEFFPPKPDTRQAKPDTMQAGGPSNPVADTPKNRPKEPKEKQPPDTGRQGAIKSIETFTVKQKAEATGVTQEEQKTETTKTEEVNTDTDKETDITEKPAADPYRWRYIFGILVLLAVAFFFLRKTKVFTAVAAFFRKLF</sequence>
<feature type="compositionally biased region" description="Basic and acidic residues" evidence="1">
    <location>
        <begin position="33"/>
        <end position="55"/>
    </location>
</feature>
<dbReference type="PROSITE" id="PS51257">
    <property type="entry name" value="PROKAR_LIPOPROTEIN"/>
    <property type="match status" value="1"/>
</dbReference>
<dbReference type="GeneID" id="92758144"/>
<feature type="transmembrane region" description="Helical" evidence="2">
    <location>
        <begin position="172"/>
        <end position="189"/>
    </location>
</feature>
<accession>A0A5B3GS97</accession>
<dbReference type="EMBL" id="VVXH01000016">
    <property type="protein sequence ID" value="KAA2376306.1"/>
    <property type="molecule type" value="Genomic_DNA"/>
</dbReference>
<feature type="compositionally biased region" description="Basic and acidic residues" evidence="1">
    <location>
        <begin position="98"/>
        <end position="110"/>
    </location>
</feature>
<reference evidence="3 4" key="1">
    <citation type="journal article" date="2019" name="Nat. Med.">
        <title>A library of human gut bacterial isolates paired with longitudinal multiomics data enables mechanistic microbiome research.</title>
        <authorList>
            <person name="Poyet M."/>
            <person name="Groussin M."/>
            <person name="Gibbons S.M."/>
            <person name="Avila-Pacheco J."/>
            <person name="Jiang X."/>
            <person name="Kearney S.M."/>
            <person name="Perrotta A.R."/>
            <person name="Berdy B."/>
            <person name="Zhao S."/>
            <person name="Lieberman T.D."/>
            <person name="Swanson P.K."/>
            <person name="Smith M."/>
            <person name="Roesemann S."/>
            <person name="Alexander J.E."/>
            <person name="Rich S.A."/>
            <person name="Livny J."/>
            <person name="Vlamakis H."/>
            <person name="Clish C."/>
            <person name="Bullock K."/>
            <person name="Deik A."/>
            <person name="Scott J."/>
            <person name="Pierce K.A."/>
            <person name="Xavier R.J."/>
            <person name="Alm E.J."/>
        </authorList>
    </citation>
    <scope>NUCLEOTIDE SEQUENCE [LARGE SCALE GENOMIC DNA]</scope>
    <source>
        <strain evidence="3 4">BIOML-A266</strain>
    </source>
</reference>
<evidence type="ECO:0000256" key="1">
    <source>
        <dbReference type="SAM" id="MobiDB-lite"/>
    </source>
</evidence>
<evidence type="ECO:0008006" key="5">
    <source>
        <dbReference type="Google" id="ProtNLM"/>
    </source>
</evidence>
<proteinExistence type="predicted"/>
<gene>
    <name evidence="3" type="ORF">F2Y10_13400</name>
</gene>
<keyword evidence="2" id="KW-0472">Membrane</keyword>